<keyword evidence="4" id="KW-1185">Reference proteome</keyword>
<feature type="region of interest" description="Disordered" evidence="1">
    <location>
        <begin position="538"/>
        <end position="588"/>
    </location>
</feature>
<sequence>MPLNASEGALTGVAFFTRTLGAVQQLQQRPLRLTLGAIELVHQGLLSAVRDHWYFRQIYAHESPPSHPPAAAAPPAMVILLVLLLPLAILASSFGGSPGNAALGAPKRRVSRNAVLLAVCCLAAIIGRYTGDALVRLAEAARESTSPPLATPFNEERRQEQGRQQLGGRGEASALPEDIELLELLSPSIDARARGQEADLSCTRLQCVCALMFPLLPMDVRLSNGLEVLAMQDSSSLEGGLVQVSASFIGGSRKEPLHLPGLAFLVAQCTFRGERIGGIFAKEQQQEQQGGYESFAALIKALGSPHPLHLSVNELESSLAFQIPVERLAAALGGLREALSPQSLCSNDLDGALMELKQLQGSLQLKCAADHYCRRNAVLKSHVLNPNHRANCFYAMGLELLHALRSAQWRSGDLEGWRRWQRRKRRLQKDQHRVAGGAPHKGPFWPRSPSPLGGFKAPRLVYVEELGVDVLAADVDIREAAFLWRRHYYVPNGIALVLVGPQDPEQLLLLAHQALGSLEPNLKLQTRFRCSDNRASEIESLNPQPPAFAPQWQPHAADAASADAGTSRAGKQKGRTGADRDFGRPSACPNPLDYEEAGGGPHVFTRATVAASAGAREAEGHLQPVARPKDLEKLLLIQPSSRFSHSVEFIFVMETEGPRRPPCKDIEACLACVARDAAASALLRGLAANLFSMGGPGSCLGALRAAGLAEALEVSMEYTACSAELRVSLSVSGGSLKHPTIELTGKLLFTFIQLWRHLASSKEPWAAVMRRFEAEEIGFHLHKRQVHATAPSLSGLSAEAAYGEAHAAALPLTPLALDGLGRRPQMPHLTPQEEAIYLSGNLLGKAGSRVFLVDWLVQKVPREEFVQFLSALTPSNLILVLESPLIAPLCTRLAPFLRLPFSVLPLEEHWKNRWSALTTLAPDEVSRLARSLGLSLPGEDPFLPMRSGSSSLWHPRNRPEEATAAAGTTDSATTSQEEAANHLVKAVPLPKEGACSSVCEVFIDSRNPIGPLGTAAVSGAFVSVSVDVESSALKIRLQCPSGGMRLLIQLLFSAMWAASSNGREATGVVPLWGPGAPPEFKTYFNCGEATHVQTPFCLGELDILTFSSVKQRTLLRIAAAEGGNWLACIAGEVRNQLMVRNKPPRALVAEVLATITAPDAERAGAILTQEVFFQAFFSAAEWAEAAATSLGLSAENRMPALPSLSDMQPIPLSFLASATRSRNATVSSRGDGKSKPQTPTHADAVVPRVRIRVNADINRAAACSPKGWSLGGSRPHKDYFLNKGGVFELSIQLGLLSSHQLAGAKVMELVLKEALHLHFCERLPACGSVDVQLITEGAFFTSLAVRIHGADGTSQWAGGEALERFLFQLAGAPRVFRSTLATPWHLRRRQQVKREPKRAAAPSSNSNAMTGSLPSRMPSSGRTASLTLKGLLSDESLKRHRDRLLKHLQGADGAKVSLAGLSSCNNRHHGDSSNSGKNSEGVCVRGRTAAEWLGPTRLVYEEEIWRRRYDFSSIHKLLRHAAYATVVCPRPLAETVVLFRIPAPYPPDVSGGSLSPSDTRDFFFLNILAGPWLLVEAVPYLPPTTSASPEFLFYEQAHMHRTSKEPRTDGGRLIESHPIWSLEGSWIYVDPPSATEVALAAAEAANAAPTKAGLASGPKGGLGRESPHLYRHSSKH</sequence>
<dbReference type="SUPFAM" id="SSF63411">
    <property type="entry name" value="LuxS/MPP-like metallohydrolase"/>
    <property type="match status" value="2"/>
</dbReference>
<gene>
    <name evidence="3" type="ORF">cyc_02753</name>
</gene>
<dbReference type="VEuPathDB" id="ToxoDB:LOC34619561"/>
<accession>A0A1D3CU31</accession>
<name>A0A1D3CU31_9EIME</name>
<feature type="region of interest" description="Disordered" evidence="1">
    <location>
        <begin position="947"/>
        <end position="977"/>
    </location>
</feature>
<feature type="compositionally biased region" description="Low complexity" evidence="1">
    <location>
        <begin position="962"/>
        <end position="974"/>
    </location>
</feature>
<dbReference type="InterPro" id="IPR011249">
    <property type="entry name" value="Metalloenz_LuxS/M16"/>
</dbReference>
<evidence type="ECO:0000256" key="2">
    <source>
        <dbReference type="SAM" id="Phobius"/>
    </source>
</evidence>
<dbReference type="InParanoid" id="A0A1D3CU31"/>
<keyword evidence="2" id="KW-0472">Membrane</keyword>
<keyword evidence="2" id="KW-0812">Transmembrane</keyword>
<dbReference type="EMBL" id="JROU02001962">
    <property type="protein sequence ID" value="OEH74701.1"/>
    <property type="molecule type" value="Genomic_DNA"/>
</dbReference>
<evidence type="ECO:0008006" key="5">
    <source>
        <dbReference type="Google" id="ProtNLM"/>
    </source>
</evidence>
<feature type="region of interest" description="Disordered" evidence="1">
    <location>
        <begin position="1649"/>
        <end position="1676"/>
    </location>
</feature>
<evidence type="ECO:0000313" key="3">
    <source>
        <dbReference type="EMBL" id="OEH74701.1"/>
    </source>
</evidence>
<feature type="transmembrane region" description="Helical" evidence="2">
    <location>
        <begin position="72"/>
        <end position="94"/>
    </location>
</feature>
<organism evidence="3 4">
    <name type="scientific">Cyclospora cayetanensis</name>
    <dbReference type="NCBI Taxonomy" id="88456"/>
    <lineage>
        <taxon>Eukaryota</taxon>
        <taxon>Sar</taxon>
        <taxon>Alveolata</taxon>
        <taxon>Apicomplexa</taxon>
        <taxon>Conoidasida</taxon>
        <taxon>Coccidia</taxon>
        <taxon>Eucoccidiorida</taxon>
        <taxon>Eimeriorina</taxon>
        <taxon>Eimeriidae</taxon>
        <taxon>Cyclospora</taxon>
    </lineage>
</organism>
<comment type="caution">
    <text evidence="3">The sequence shown here is derived from an EMBL/GenBank/DDBJ whole genome shotgun (WGS) entry which is preliminary data.</text>
</comment>
<feature type="region of interest" description="Disordered" evidence="1">
    <location>
        <begin position="145"/>
        <end position="171"/>
    </location>
</feature>
<dbReference type="Gene3D" id="3.30.830.10">
    <property type="entry name" value="Metalloenzyme, LuxS/M16 peptidase-like"/>
    <property type="match status" value="2"/>
</dbReference>
<dbReference type="GO" id="GO:0046872">
    <property type="term" value="F:metal ion binding"/>
    <property type="evidence" value="ECO:0007669"/>
    <property type="project" value="InterPro"/>
</dbReference>
<feature type="compositionally biased region" description="Polar residues" evidence="1">
    <location>
        <begin position="1402"/>
        <end position="1422"/>
    </location>
</feature>
<dbReference type="Proteomes" id="UP000095192">
    <property type="component" value="Unassembled WGS sequence"/>
</dbReference>
<feature type="region of interest" description="Disordered" evidence="1">
    <location>
        <begin position="1387"/>
        <end position="1422"/>
    </location>
</feature>
<feature type="region of interest" description="Disordered" evidence="1">
    <location>
        <begin position="1221"/>
        <end position="1241"/>
    </location>
</feature>
<reference evidence="3 4" key="1">
    <citation type="journal article" date="2016" name="BMC Genomics">
        <title>Comparative genomics reveals Cyclospora cayetanensis possesses coccidia-like metabolism and invasion components but unique surface antigens.</title>
        <authorList>
            <person name="Liu S."/>
            <person name="Wang L."/>
            <person name="Zheng H."/>
            <person name="Xu Z."/>
            <person name="Roellig D.M."/>
            <person name="Li N."/>
            <person name="Frace M.A."/>
            <person name="Tang K."/>
            <person name="Arrowood M.J."/>
            <person name="Moss D.M."/>
            <person name="Zhang L."/>
            <person name="Feng Y."/>
            <person name="Xiao L."/>
        </authorList>
    </citation>
    <scope>NUCLEOTIDE SEQUENCE [LARGE SCALE GENOMIC DNA]</scope>
    <source>
        <strain evidence="3 4">CHN_HEN01</strain>
    </source>
</reference>
<protein>
    <recommendedName>
        <fullName evidence="5">Peptidase M16 middle/third domain-containing protein</fullName>
    </recommendedName>
</protein>
<feature type="compositionally biased region" description="Low complexity" evidence="1">
    <location>
        <begin position="549"/>
        <end position="569"/>
    </location>
</feature>
<proteinExistence type="predicted"/>
<evidence type="ECO:0000313" key="4">
    <source>
        <dbReference type="Proteomes" id="UP000095192"/>
    </source>
</evidence>
<dbReference type="VEuPathDB" id="ToxoDB:cyc_02753"/>
<evidence type="ECO:0000256" key="1">
    <source>
        <dbReference type="SAM" id="MobiDB-lite"/>
    </source>
</evidence>
<feature type="transmembrane region" description="Helical" evidence="2">
    <location>
        <begin position="114"/>
        <end position="131"/>
    </location>
</feature>
<keyword evidence="2" id="KW-1133">Transmembrane helix</keyword>